<evidence type="ECO:0000313" key="1">
    <source>
        <dbReference type="Proteomes" id="UP000035680"/>
    </source>
</evidence>
<name>A0A0K0EU08_STRVS</name>
<reference evidence="1" key="1">
    <citation type="submission" date="2014-07" db="EMBL/GenBank/DDBJ databases">
        <authorList>
            <person name="Martin A.A"/>
            <person name="De Silva N."/>
        </authorList>
    </citation>
    <scope>NUCLEOTIDE SEQUENCE</scope>
</reference>
<keyword evidence="1" id="KW-1185">Reference proteome</keyword>
<dbReference type="InterPro" id="IPR036906">
    <property type="entry name" value="ATPase_V1_fsu_sf"/>
</dbReference>
<dbReference type="WBParaSite" id="SVE_0001000000.1">
    <property type="protein sequence ID" value="SVE_0001000000.1"/>
    <property type="gene ID" value="SVE_0001000000"/>
</dbReference>
<proteinExistence type="predicted"/>
<sequence>MVKTLKKGQILSVISYQDTVNTIKLEIEEAFNKKGYCNNYHQQKIADLIWEPIDRYKNIIPTIFEVPSKDSPNDILKVSSKFTINVVNKAKVLLTRLGFGISLKNSDGLLGQKI</sequence>
<evidence type="ECO:0000313" key="2">
    <source>
        <dbReference type="WBParaSite" id="SVE_0001000000.1"/>
    </source>
</evidence>
<organism evidence="1 2">
    <name type="scientific">Strongyloides venezuelensis</name>
    <name type="common">Threadworm</name>
    <dbReference type="NCBI Taxonomy" id="75913"/>
    <lineage>
        <taxon>Eukaryota</taxon>
        <taxon>Metazoa</taxon>
        <taxon>Ecdysozoa</taxon>
        <taxon>Nematoda</taxon>
        <taxon>Chromadorea</taxon>
        <taxon>Rhabditida</taxon>
        <taxon>Tylenchina</taxon>
        <taxon>Panagrolaimomorpha</taxon>
        <taxon>Strongyloidoidea</taxon>
        <taxon>Strongyloididae</taxon>
        <taxon>Strongyloides</taxon>
    </lineage>
</organism>
<dbReference type="AlphaFoldDB" id="A0A0K0EU08"/>
<dbReference type="Proteomes" id="UP000035680">
    <property type="component" value="Unassembled WGS sequence"/>
</dbReference>
<dbReference type="GO" id="GO:0034220">
    <property type="term" value="P:monoatomic ion transmembrane transport"/>
    <property type="evidence" value="ECO:0007669"/>
    <property type="project" value="InterPro"/>
</dbReference>
<dbReference type="Gene3D" id="3.40.50.10580">
    <property type="entry name" value="ATPase, V1 complex, subunit F"/>
    <property type="match status" value="1"/>
</dbReference>
<reference evidence="2" key="2">
    <citation type="submission" date="2015-08" db="UniProtKB">
        <authorList>
            <consortium name="WormBaseParasite"/>
        </authorList>
    </citation>
    <scope>IDENTIFICATION</scope>
</reference>
<accession>A0A0K0EU08</accession>
<protein>
    <submittedName>
        <fullName evidence="2">Restriction endonuclease</fullName>
    </submittedName>
</protein>